<feature type="signal peptide" evidence="1">
    <location>
        <begin position="1"/>
        <end position="23"/>
    </location>
</feature>
<dbReference type="InterPro" id="IPR032466">
    <property type="entry name" value="Metal_Hydrolase"/>
</dbReference>
<feature type="domain" description="Amidohydrolase-related" evidence="2">
    <location>
        <begin position="276"/>
        <end position="398"/>
    </location>
</feature>
<dbReference type="GO" id="GO:0016810">
    <property type="term" value="F:hydrolase activity, acting on carbon-nitrogen (but not peptide) bonds"/>
    <property type="evidence" value="ECO:0007669"/>
    <property type="project" value="InterPro"/>
</dbReference>
<dbReference type="EMBL" id="QNRT01000002">
    <property type="protein sequence ID" value="RBP51353.1"/>
    <property type="molecule type" value="Genomic_DNA"/>
</dbReference>
<dbReference type="AlphaFoldDB" id="A0A395JKN5"/>
<dbReference type="Gene3D" id="3.20.20.140">
    <property type="entry name" value="Metal-dependent hydrolases"/>
    <property type="match status" value="1"/>
</dbReference>
<protein>
    <submittedName>
        <fullName evidence="3">Imidazolonepropionase-like amidohydrolase</fullName>
    </submittedName>
</protein>
<keyword evidence="3" id="KW-0378">Hydrolase</keyword>
<evidence type="ECO:0000256" key="1">
    <source>
        <dbReference type="SAM" id="SignalP"/>
    </source>
</evidence>
<organism evidence="3 4">
    <name type="scientific">Arenicella xantha</name>
    <dbReference type="NCBI Taxonomy" id="644221"/>
    <lineage>
        <taxon>Bacteria</taxon>
        <taxon>Pseudomonadati</taxon>
        <taxon>Pseudomonadota</taxon>
        <taxon>Gammaproteobacteria</taxon>
        <taxon>Arenicellales</taxon>
        <taxon>Arenicellaceae</taxon>
        <taxon>Arenicella</taxon>
    </lineage>
</organism>
<evidence type="ECO:0000313" key="3">
    <source>
        <dbReference type="EMBL" id="RBP51353.1"/>
    </source>
</evidence>
<dbReference type="SUPFAM" id="SSF51338">
    <property type="entry name" value="Composite domain of metallo-dependent hydrolases"/>
    <property type="match status" value="1"/>
</dbReference>
<dbReference type="PANTHER" id="PTHR43135">
    <property type="entry name" value="ALPHA-D-RIBOSE 1-METHYLPHOSPHONATE 5-TRIPHOSPHATE DIPHOSPHATASE"/>
    <property type="match status" value="1"/>
</dbReference>
<dbReference type="Gene3D" id="2.30.40.10">
    <property type="entry name" value="Urease, subunit C, domain 1"/>
    <property type="match status" value="1"/>
</dbReference>
<dbReference type="PANTHER" id="PTHR43135:SF3">
    <property type="entry name" value="ALPHA-D-RIBOSE 1-METHYLPHOSPHONATE 5-TRIPHOSPHATE DIPHOSPHATASE"/>
    <property type="match status" value="1"/>
</dbReference>
<dbReference type="InterPro" id="IPR051781">
    <property type="entry name" value="Metallo-dep_Hydrolase"/>
</dbReference>
<keyword evidence="1" id="KW-0732">Signal</keyword>
<proteinExistence type="predicted"/>
<dbReference type="SUPFAM" id="SSF51556">
    <property type="entry name" value="Metallo-dependent hydrolases"/>
    <property type="match status" value="1"/>
</dbReference>
<comment type="caution">
    <text evidence="3">The sequence shown here is derived from an EMBL/GenBank/DDBJ whole genome shotgun (WGS) entry which is preliminary data.</text>
</comment>
<dbReference type="Pfam" id="PF01979">
    <property type="entry name" value="Amidohydro_1"/>
    <property type="match status" value="1"/>
</dbReference>
<evidence type="ECO:0000259" key="2">
    <source>
        <dbReference type="Pfam" id="PF01979"/>
    </source>
</evidence>
<dbReference type="RefSeq" id="WP_113954127.1">
    <property type="nucleotide sequence ID" value="NZ_QNRT01000002.1"/>
</dbReference>
<sequence length="421" mass="44951">MRTQIIKLMSAAVGLCVSLSAPAADLMIKNAKLVDGIQRTEAIQDIIVKGDKIVSIGTDLPVVDGFRVIDAAGKPVTPGLFNVDTQIGLQEVGAVSSSVDSATTRDDVTASLMVADAYNASSTAIPYNRMLGITHSIIQPSNGMGLFAGSAAVVKLTDTNGIIESRAAMIVDLANAGSELAGGSKAAAMAKLREAIEDTRDYARNKSSYNAGNRRSYSLSRHDLEALIPVIERRMPLLVHIERASDIERVLAFAAKQKITLILSGVSEGWRVADKIAAAGVPVIFDPINNLPSSYETLGARLDNAKILNDAGVTLMFTGMGWQTTHNAYLVRQSAGNAVANGLPYDVAIQAITSNPAKIFGVPEYGQIKVGNSASLVIWSGDPLEVMSNPTMVMIDGQEYALESRATRLRDRYFERLKARQ</sequence>
<dbReference type="InterPro" id="IPR011059">
    <property type="entry name" value="Metal-dep_hydrolase_composite"/>
</dbReference>
<dbReference type="InterPro" id="IPR006680">
    <property type="entry name" value="Amidohydro-rel"/>
</dbReference>
<reference evidence="3 4" key="1">
    <citation type="submission" date="2018-06" db="EMBL/GenBank/DDBJ databases">
        <title>Genomic Encyclopedia of Type Strains, Phase IV (KMG-IV): sequencing the most valuable type-strain genomes for metagenomic binning, comparative biology and taxonomic classification.</title>
        <authorList>
            <person name="Goeker M."/>
        </authorList>
    </citation>
    <scope>NUCLEOTIDE SEQUENCE [LARGE SCALE GENOMIC DNA]</scope>
    <source>
        <strain evidence="3 4">DSM 24032</strain>
    </source>
</reference>
<gene>
    <name evidence="3" type="ORF">DFR28_102773</name>
</gene>
<dbReference type="InParanoid" id="A0A395JKN5"/>
<dbReference type="Proteomes" id="UP000253083">
    <property type="component" value="Unassembled WGS sequence"/>
</dbReference>
<feature type="chain" id="PRO_5017437485" evidence="1">
    <location>
        <begin position="24"/>
        <end position="421"/>
    </location>
</feature>
<dbReference type="OrthoDB" id="783596at2"/>
<evidence type="ECO:0000313" key="4">
    <source>
        <dbReference type="Proteomes" id="UP000253083"/>
    </source>
</evidence>
<keyword evidence="4" id="KW-1185">Reference proteome</keyword>
<accession>A0A395JKN5</accession>
<name>A0A395JKN5_9GAMM</name>